<reference evidence="1 2" key="1">
    <citation type="submission" date="2020-05" db="EMBL/GenBank/DDBJ databases">
        <authorList>
            <person name="Campoy J."/>
            <person name="Schneeberger K."/>
            <person name="Spophaly S."/>
        </authorList>
    </citation>
    <scope>NUCLEOTIDE SEQUENCE [LARGE SCALE GENOMIC DNA]</scope>
    <source>
        <strain evidence="1">PruArmRojPasFocal</strain>
    </source>
</reference>
<name>A0A6J5U649_PRUAR</name>
<gene>
    <name evidence="1" type="ORF">CURHAP_LOCUS17400</name>
</gene>
<dbReference type="Proteomes" id="UP000507222">
    <property type="component" value="Unassembled WGS sequence"/>
</dbReference>
<dbReference type="AlphaFoldDB" id="A0A6J5U649"/>
<evidence type="ECO:0000313" key="2">
    <source>
        <dbReference type="Proteomes" id="UP000507222"/>
    </source>
</evidence>
<organism evidence="1 2">
    <name type="scientific">Prunus armeniaca</name>
    <name type="common">Apricot</name>
    <name type="synonym">Armeniaca vulgaris</name>
    <dbReference type="NCBI Taxonomy" id="36596"/>
    <lineage>
        <taxon>Eukaryota</taxon>
        <taxon>Viridiplantae</taxon>
        <taxon>Streptophyta</taxon>
        <taxon>Embryophyta</taxon>
        <taxon>Tracheophyta</taxon>
        <taxon>Spermatophyta</taxon>
        <taxon>Magnoliopsida</taxon>
        <taxon>eudicotyledons</taxon>
        <taxon>Gunneridae</taxon>
        <taxon>Pentapetalae</taxon>
        <taxon>rosids</taxon>
        <taxon>fabids</taxon>
        <taxon>Rosales</taxon>
        <taxon>Rosaceae</taxon>
        <taxon>Amygdaloideae</taxon>
        <taxon>Amygdaleae</taxon>
        <taxon>Prunus</taxon>
    </lineage>
</organism>
<sequence length="120" mass="13388">MKYSHVTAFARHFLNELPTLFKHTILVCEKLALGEVVIKVSPDDHKRVKILLDEEDSVGSLSGNAKMTNLLKGATTVGVVLANGELLINMEGFIKSLVDHGDDYQQDEVSRVLQLQRETR</sequence>
<evidence type="ECO:0000313" key="1">
    <source>
        <dbReference type="EMBL" id="CAB4271067.1"/>
    </source>
</evidence>
<protein>
    <submittedName>
        <fullName evidence="1">Uncharacterized protein</fullName>
    </submittedName>
</protein>
<proteinExistence type="predicted"/>
<dbReference type="EMBL" id="CAEKDK010000002">
    <property type="protein sequence ID" value="CAB4271067.1"/>
    <property type="molecule type" value="Genomic_DNA"/>
</dbReference>
<accession>A0A6J5U649</accession>